<dbReference type="GO" id="GO:0020037">
    <property type="term" value="F:heme binding"/>
    <property type="evidence" value="ECO:0007669"/>
    <property type="project" value="InterPro"/>
</dbReference>
<dbReference type="Proteomes" id="UP000253759">
    <property type="component" value="Unassembled WGS sequence"/>
</dbReference>
<organism evidence="11 12">
    <name type="scientific">Pelagibacterium lacus</name>
    <dbReference type="NCBI Taxonomy" id="2282655"/>
    <lineage>
        <taxon>Bacteria</taxon>
        <taxon>Pseudomonadati</taxon>
        <taxon>Pseudomonadota</taxon>
        <taxon>Alphaproteobacteria</taxon>
        <taxon>Hyphomicrobiales</taxon>
        <taxon>Devosiaceae</taxon>
        <taxon>Pelagibacterium</taxon>
    </lineage>
</organism>
<keyword evidence="12" id="KW-1185">Reference proteome</keyword>
<evidence type="ECO:0000313" key="12">
    <source>
        <dbReference type="Proteomes" id="UP000253759"/>
    </source>
</evidence>
<evidence type="ECO:0000256" key="6">
    <source>
        <dbReference type="ARBA" id="ARBA00022982"/>
    </source>
</evidence>
<dbReference type="InterPro" id="IPR008168">
    <property type="entry name" value="Cyt_C_IC"/>
</dbReference>
<dbReference type="GO" id="GO:0009055">
    <property type="term" value="F:electron transfer activity"/>
    <property type="evidence" value="ECO:0007669"/>
    <property type="project" value="InterPro"/>
</dbReference>
<dbReference type="Pfam" id="PF13442">
    <property type="entry name" value="Cytochrome_CBB3"/>
    <property type="match status" value="1"/>
</dbReference>
<keyword evidence="3 8" id="KW-0349">Heme</keyword>
<keyword evidence="7 8" id="KW-0408">Iron</keyword>
<dbReference type="AlphaFoldDB" id="A0A369W5G3"/>
<reference evidence="12" key="1">
    <citation type="submission" date="2018-07" db="EMBL/GenBank/DDBJ databases">
        <authorList>
            <person name="Liu B.-T."/>
            <person name="Du Z."/>
        </authorList>
    </citation>
    <scope>NUCLEOTIDE SEQUENCE [LARGE SCALE GENOMIC DNA]</scope>
    <source>
        <strain evidence="12">XYN52</strain>
    </source>
</reference>
<dbReference type="InterPro" id="IPR009056">
    <property type="entry name" value="Cyt_c-like_dom"/>
</dbReference>
<dbReference type="SUPFAM" id="SSF46626">
    <property type="entry name" value="Cytochrome c"/>
    <property type="match status" value="1"/>
</dbReference>
<feature type="signal peptide" evidence="9">
    <location>
        <begin position="1"/>
        <end position="19"/>
    </location>
</feature>
<keyword evidence="6" id="KW-0249">Electron transport</keyword>
<feature type="domain" description="Cytochrome c" evidence="10">
    <location>
        <begin position="33"/>
        <end position="108"/>
    </location>
</feature>
<dbReference type="PRINTS" id="PR00605">
    <property type="entry name" value="CYTCHROMECIC"/>
</dbReference>
<evidence type="ECO:0000256" key="9">
    <source>
        <dbReference type="SAM" id="SignalP"/>
    </source>
</evidence>
<dbReference type="Gene3D" id="1.10.760.10">
    <property type="entry name" value="Cytochrome c-like domain"/>
    <property type="match status" value="1"/>
</dbReference>
<dbReference type="PANTHER" id="PTHR35008">
    <property type="entry name" value="BLL4482 PROTEIN-RELATED"/>
    <property type="match status" value="1"/>
</dbReference>
<comment type="caution">
    <text evidence="11">The sequence shown here is derived from an EMBL/GenBank/DDBJ whole genome shotgun (WGS) entry which is preliminary data.</text>
</comment>
<evidence type="ECO:0000259" key="10">
    <source>
        <dbReference type="PROSITE" id="PS51007"/>
    </source>
</evidence>
<evidence type="ECO:0000313" key="11">
    <source>
        <dbReference type="EMBL" id="RDE09914.1"/>
    </source>
</evidence>
<sequence length="124" mass="12846">MIKTLFIAAFMMAAVPAFAQDTPAADEAALSAEAMALAKTNYDDFCAACHAANGSGDIGPSLRGNGKLADAAFVYRQIAQGGSEMPGFVDVLSTDELLALATYVRTNFGNDYGPVTEEDAGLAE</sequence>
<dbReference type="InterPro" id="IPR036909">
    <property type="entry name" value="Cyt_c-like_dom_sf"/>
</dbReference>
<keyword evidence="5 8" id="KW-0479">Metal-binding</keyword>
<feature type="chain" id="PRO_5016678551" evidence="9">
    <location>
        <begin position="20"/>
        <end position="124"/>
    </location>
</feature>
<evidence type="ECO:0000256" key="8">
    <source>
        <dbReference type="PROSITE-ProRule" id="PRU00433"/>
    </source>
</evidence>
<keyword evidence="9" id="KW-0732">Signal</keyword>
<dbReference type="InterPro" id="IPR051459">
    <property type="entry name" value="Cytochrome_c-type_DH"/>
</dbReference>
<evidence type="ECO:0000256" key="3">
    <source>
        <dbReference type="ARBA" id="ARBA00022617"/>
    </source>
</evidence>
<dbReference type="EMBL" id="QQNH01000003">
    <property type="protein sequence ID" value="RDE09914.1"/>
    <property type="molecule type" value="Genomic_DNA"/>
</dbReference>
<dbReference type="RefSeq" id="WP_114644681.1">
    <property type="nucleotide sequence ID" value="NZ_QQNH01000003.1"/>
</dbReference>
<name>A0A369W5G3_9HYPH</name>
<evidence type="ECO:0000256" key="1">
    <source>
        <dbReference type="ARBA" id="ARBA00001926"/>
    </source>
</evidence>
<proteinExistence type="predicted"/>
<comment type="cofactor">
    <cofactor evidence="1">
        <name>heme c</name>
        <dbReference type="ChEBI" id="CHEBI:61717"/>
    </cofactor>
</comment>
<protein>
    <submittedName>
        <fullName evidence="11">Cytochrome c</fullName>
    </submittedName>
</protein>
<dbReference type="GO" id="GO:0005506">
    <property type="term" value="F:iron ion binding"/>
    <property type="evidence" value="ECO:0007669"/>
    <property type="project" value="InterPro"/>
</dbReference>
<dbReference type="PROSITE" id="PS51007">
    <property type="entry name" value="CYTC"/>
    <property type="match status" value="1"/>
</dbReference>
<evidence type="ECO:0000256" key="4">
    <source>
        <dbReference type="ARBA" id="ARBA00022660"/>
    </source>
</evidence>
<dbReference type="PANTHER" id="PTHR35008:SF4">
    <property type="entry name" value="BLL4482 PROTEIN"/>
    <property type="match status" value="1"/>
</dbReference>
<keyword evidence="4" id="KW-0679">Respiratory chain</keyword>
<evidence type="ECO:0000256" key="5">
    <source>
        <dbReference type="ARBA" id="ARBA00022723"/>
    </source>
</evidence>
<evidence type="ECO:0000256" key="7">
    <source>
        <dbReference type="ARBA" id="ARBA00023004"/>
    </source>
</evidence>
<accession>A0A369W5G3</accession>
<dbReference type="OrthoDB" id="5523448at2"/>
<keyword evidence="2" id="KW-0813">Transport</keyword>
<evidence type="ECO:0000256" key="2">
    <source>
        <dbReference type="ARBA" id="ARBA00022448"/>
    </source>
</evidence>
<gene>
    <name evidence="11" type="ORF">DVH29_02990</name>
</gene>